<dbReference type="Gramene" id="ERM98054">
    <property type="protein sequence ID" value="ERM98054"/>
    <property type="gene ID" value="AMTR_s00120p00113440"/>
</dbReference>
<gene>
    <name evidence="2" type="ORF">AMTR_s00120p00113440</name>
</gene>
<evidence type="ECO:0000313" key="3">
    <source>
        <dbReference type="Proteomes" id="UP000017836"/>
    </source>
</evidence>
<sequence length="80" mass="8567">MCQPKGDPSRCNRVHGSQSGMQAGVEVVEEEEVVEGGQQVIGESTVGPLEMKVSEGSSFREPGCETTTFWKRLSKVPGSP</sequence>
<accession>W1NTV9</accession>
<organism evidence="2 3">
    <name type="scientific">Amborella trichopoda</name>
    <dbReference type="NCBI Taxonomy" id="13333"/>
    <lineage>
        <taxon>Eukaryota</taxon>
        <taxon>Viridiplantae</taxon>
        <taxon>Streptophyta</taxon>
        <taxon>Embryophyta</taxon>
        <taxon>Tracheophyta</taxon>
        <taxon>Spermatophyta</taxon>
        <taxon>Magnoliopsida</taxon>
        <taxon>Amborellales</taxon>
        <taxon>Amborellaceae</taxon>
        <taxon>Amborella</taxon>
    </lineage>
</organism>
<dbReference type="Proteomes" id="UP000017836">
    <property type="component" value="Unassembled WGS sequence"/>
</dbReference>
<protein>
    <submittedName>
        <fullName evidence="2">Uncharacterized protein</fullName>
    </submittedName>
</protein>
<dbReference type="AlphaFoldDB" id="W1NTV9"/>
<dbReference type="EMBL" id="KI395590">
    <property type="protein sequence ID" value="ERM98054.1"/>
    <property type="molecule type" value="Genomic_DNA"/>
</dbReference>
<feature type="region of interest" description="Disordered" evidence="1">
    <location>
        <begin position="1"/>
        <end position="25"/>
    </location>
</feature>
<evidence type="ECO:0000256" key="1">
    <source>
        <dbReference type="SAM" id="MobiDB-lite"/>
    </source>
</evidence>
<evidence type="ECO:0000313" key="2">
    <source>
        <dbReference type="EMBL" id="ERM98054.1"/>
    </source>
</evidence>
<dbReference type="HOGENOM" id="CLU_2592980_0_0_1"/>
<keyword evidence="3" id="KW-1185">Reference proteome</keyword>
<reference evidence="3" key="1">
    <citation type="journal article" date="2013" name="Science">
        <title>The Amborella genome and the evolution of flowering plants.</title>
        <authorList>
            <consortium name="Amborella Genome Project"/>
        </authorList>
    </citation>
    <scope>NUCLEOTIDE SEQUENCE [LARGE SCALE GENOMIC DNA]</scope>
</reference>
<name>W1NTV9_AMBTC</name>
<proteinExistence type="predicted"/>